<dbReference type="Pfam" id="PF06722">
    <property type="entry name" value="EryCIII-like_C"/>
    <property type="match status" value="1"/>
</dbReference>
<dbReference type="InterPro" id="IPR050426">
    <property type="entry name" value="Glycosyltransferase_28"/>
</dbReference>
<comment type="similarity">
    <text evidence="1">Belongs to the glycosyltransferase 28 family.</text>
</comment>
<proteinExistence type="inferred from homology"/>
<sequence length="402" mass="43662">MRVLVVTWAWPSHLQPMVPLSWALRAAGHELIVASTEGLVPAIRDAGLPAVVLGQERPDVTRRMTGFYFDWLASLPGPARVEDVRKLGPHAVAMYVAMAEATIDDTLRFARTWRPDLVVYDPTTFVGPLTAAAVNVPAARHIWGMDYTSVTRQFEPEALGKLCSRIGVDPMDTLGTVTLDPCPPSLQTELDVARLPMRFVPYNGPGVLQPWHLETPTRPRIVLLASSIAELYRETDSAKGLFAAVLRGLAGLNVEVLAIAGSRTDAFLKSLPANVRVIDPTPLHLLLPTCDLVIHQGGGGTVMTSLAYGVPQLLLPMSVDHVWNAGRLTRSGAGDWLSAESVTAEAVRDHVERLLEDRGPREQALRLREEMAAQPSAAQVVDSLERLVAERGVGNGPALLHR</sequence>
<dbReference type="InterPro" id="IPR048284">
    <property type="entry name" value="EryCIII-like_N"/>
</dbReference>
<name>A0ABN3V2U9_9ACTN</name>
<evidence type="ECO:0000313" key="7">
    <source>
        <dbReference type="Proteomes" id="UP001500893"/>
    </source>
</evidence>
<dbReference type="CDD" id="cd03784">
    <property type="entry name" value="GT1_Gtf-like"/>
    <property type="match status" value="1"/>
</dbReference>
<dbReference type="Pfam" id="PF21036">
    <property type="entry name" value="EryCIII-like_N"/>
    <property type="match status" value="1"/>
</dbReference>
<dbReference type="PANTHER" id="PTHR48050:SF13">
    <property type="entry name" value="STEROL 3-BETA-GLUCOSYLTRANSFERASE UGT80A2"/>
    <property type="match status" value="1"/>
</dbReference>
<evidence type="ECO:0000259" key="4">
    <source>
        <dbReference type="Pfam" id="PF06722"/>
    </source>
</evidence>
<protein>
    <submittedName>
        <fullName evidence="6">DUF1205 domain-containing protein</fullName>
    </submittedName>
</protein>
<dbReference type="InterPro" id="IPR002213">
    <property type="entry name" value="UDP_glucos_trans"/>
</dbReference>
<keyword evidence="2" id="KW-0328">Glycosyltransferase</keyword>
<dbReference type="Proteomes" id="UP001500893">
    <property type="component" value="Unassembled WGS sequence"/>
</dbReference>
<organism evidence="6 7">
    <name type="scientific">Streptomyces rameus</name>
    <dbReference type="NCBI Taxonomy" id="68261"/>
    <lineage>
        <taxon>Bacteria</taxon>
        <taxon>Bacillati</taxon>
        <taxon>Actinomycetota</taxon>
        <taxon>Actinomycetes</taxon>
        <taxon>Kitasatosporales</taxon>
        <taxon>Streptomycetaceae</taxon>
        <taxon>Streptomyces</taxon>
    </lineage>
</organism>
<dbReference type="EMBL" id="BAAAVM010000119">
    <property type="protein sequence ID" value="GAA2775013.1"/>
    <property type="molecule type" value="Genomic_DNA"/>
</dbReference>
<evidence type="ECO:0000256" key="2">
    <source>
        <dbReference type="ARBA" id="ARBA00022676"/>
    </source>
</evidence>
<evidence type="ECO:0000256" key="1">
    <source>
        <dbReference type="ARBA" id="ARBA00006962"/>
    </source>
</evidence>
<accession>A0ABN3V2U9</accession>
<reference evidence="6 7" key="1">
    <citation type="journal article" date="2019" name="Int. J. Syst. Evol. Microbiol.">
        <title>The Global Catalogue of Microorganisms (GCM) 10K type strain sequencing project: providing services to taxonomists for standard genome sequencing and annotation.</title>
        <authorList>
            <consortium name="The Broad Institute Genomics Platform"/>
            <consortium name="The Broad Institute Genome Sequencing Center for Infectious Disease"/>
            <person name="Wu L."/>
            <person name="Ma J."/>
        </authorList>
    </citation>
    <scope>NUCLEOTIDE SEQUENCE [LARGE SCALE GENOMIC DNA]</scope>
    <source>
        <strain evidence="6 7">JCM 11574</strain>
    </source>
</reference>
<evidence type="ECO:0000259" key="5">
    <source>
        <dbReference type="Pfam" id="PF21036"/>
    </source>
</evidence>
<evidence type="ECO:0000313" key="6">
    <source>
        <dbReference type="EMBL" id="GAA2775013.1"/>
    </source>
</evidence>
<dbReference type="InterPro" id="IPR010610">
    <property type="entry name" value="EryCIII-like_C"/>
</dbReference>
<dbReference type="Gene3D" id="3.40.50.2000">
    <property type="entry name" value="Glycogen Phosphorylase B"/>
    <property type="match status" value="2"/>
</dbReference>
<dbReference type="SUPFAM" id="SSF53756">
    <property type="entry name" value="UDP-Glycosyltransferase/glycogen phosphorylase"/>
    <property type="match status" value="1"/>
</dbReference>
<keyword evidence="7" id="KW-1185">Reference proteome</keyword>
<evidence type="ECO:0000256" key="3">
    <source>
        <dbReference type="ARBA" id="ARBA00022679"/>
    </source>
</evidence>
<keyword evidence="3" id="KW-0808">Transferase</keyword>
<comment type="caution">
    <text evidence="6">The sequence shown here is derived from an EMBL/GenBank/DDBJ whole genome shotgun (WGS) entry which is preliminary data.</text>
</comment>
<feature type="domain" description="Erythromycin biosynthesis protein CIII-like N-terminal" evidence="5">
    <location>
        <begin position="22"/>
        <end position="223"/>
    </location>
</feature>
<dbReference type="PANTHER" id="PTHR48050">
    <property type="entry name" value="STEROL 3-BETA-GLUCOSYLTRANSFERASE"/>
    <property type="match status" value="1"/>
</dbReference>
<gene>
    <name evidence="6" type="ORF">GCM10010521_61860</name>
</gene>
<feature type="domain" description="Erythromycin biosynthesis protein CIII-like C-terminal" evidence="4">
    <location>
        <begin position="245"/>
        <end position="387"/>
    </location>
</feature>